<accession>A0A6A5Q620</accession>
<dbReference type="Proteomes" id="UP000800096">
    <property type="component" value="Unassembled WGS sequence"/>
</dbReference>
<feature type="coiled-coil region" evidence="1">
    <location>
        <begin position="23"/>
        <end position="64"/>
    </location>
</feature>
<organism evidence="2 3">
    <name type="scientific">Ampelomyces quisqualis</name>
    <name type="common">Powdery mildew agent</name>
    <dbReference type="NCBI Taxonomy" id="50730"/>
    <lineage>
        <taxon>Eukaryota</taxon>
        <taxon>Fungi</taxon>
        <taxon>Dikarya</taxon>
        <taxon>Ascomycota</taxon>
        <taxon>Pezizomycotina</taxon>
        <taxon>Dothideomycetes</taxon>
        <taxon>Pleosporomycetidae</taxon>
        <taxon>Pleosporales</taxon>
        <taxon>Pleosporineae</taxon>
        <taxon>Phaeosphaeriaceae</taxon>
        <taxon>Ampelomyces</taxon>
    </lineage>
</organism>
<name>A0A6A5Q620_AMPQU</name>
<dbReference type="SUPFAM" id="SSF57997">
    <property type="entry name" value="Tropomyosin"/>
    <property type="match status" value="1"/>
</dbReference>
<dbReference type="AlphaFoldDB" id="A0A6A5Q620"/>
<dbReference type="OrthoDB" id="10067624at2759"/>
<reference evidence="2" key="1">
    <citation type="journal article" date="2020" name="Stud. Mycol.">
        <title>101 Dothideomycetes genomes: a test case for predicting lifestyles and emergence of pathogens.</title>
        <authorList>
            <person name="Haridas S."/>
            <person name="Albert R."/>
            <person name="Binder M."/>
            <person name="Bloem J."/>
            <person name="Labutti K."/>
            <person name="Salamov A."/>
            <person name="Andreopoulos B."/>
            <person name="Baker S."/>
            <person name="Barry K."/>
            <person name="Bills G."/>
            <person name="Bluhm B."/>
            <person name="Cannon C."/>
            <person name="Castanera R."/>
            <person name="Culley D."/>
            <person name="Daum C."/>
            <person name="Ezra D."/>
            <person name="Gonzalez J."/>
            <person name="Henrissat B."/>
            <person name="Kuo A."/>
            <person name="Liang C."/>
            <person name="Lipzen A."/>
            <person name="Lutzoni F."/>
            <person name="Magnuson J."/>
            <person name="Mondo S."/>
            <person name="Nolan M."/>
            <person name="Ohm R."/>
            <person name="Pangilinan J."/>
            <person name="Park H.-J."/>
            <person name="Ramirez L."/>
            <person name="Alfaro M."/>
            <person name="Sun H."/>
            <person name="Tritt A."/>
            <person name="Yoshinaga Y."/>
            <person name="Zwiers L.-H."/>
            <person name="Turgeon B."/>
            <person name="Goodwin S."/>
            <person name="Spatafora J."/>
            <person name="Crous P."/>
            <person name="Grigoriev I."/>
        </authorList>
    </citation>
    <scope>NUCLEOTIDE SEQUENCE</scope>
    <source>
        <strain evidence="2">HMLAC05119</strain>
    </source>
</reference>
<keyword evidence="1" id="KW-0175">Coiled coil</keyword>
<protein>
    <submittedName>
        <fullName evidence="2">Uncharacterized protein</fullName>
    </submittedName>
</protein>
<dbReference type="EMBL" id="ML979147">
    <property type="protein sequence ID" value="KAF1911012.1"/>
    <property type="molecule type" value="Genomic_DNA"/>
</dbReference>
<sequence>MQDAKCTYDCELDNARHTADWELERLAKRVNALQSHLNKIQERCESYHTELDKVQHELKEAQYDAHRNESRANMYKDILKNLKPSLNLDGPDPFPPFTAPVWNMKKLPKKVRDRQQGSDNIF</sequence>
<keyword evidence="3" id="KW-1185">Reference proteome</keyword>
<proteinExistence type="predicted"/>
<evidence type="ECO:0000256" key="1">
    <source>
        <dbReference type="SAM" id="Coils"/>
    </source>
</evidence>
<evidence type="ECO:0000313" key="3">
    <source>
        <dbReference type="Proteomes" id="UP000800096"/>
    </source>
</evidence>
<dbReference type="Gene3D" id="1.20.5.340">
    <property type="match status" value="1"/>
</dbReference>
<gene>
    <name evidence="2" type="ORF">BDU57DRAFT_114732</name>
</gene>
<evidence type="ECO:0000313" key="2">
    <source>
        <dbReference type="EMBL" id="KAF1911012.1"/>
    </source>
</evidence>